<accession>A0ABU3NSG0</accession>
<sequence>MNHAKLEEAIESVRKAFSANDKKIGILYSGGKDSTAVLLTIAKEFPDAELYLYALNNGCMYPEEIRNKVKEKLELFASKGLVKNKMTAIYFDFREMMAFLGFRSFHDDMHTYPTGLLCCTCKVIMHFLTAKYSSTVGVVKIADGYSYFERFLPEQLPEFKKVVAGPIADKYGIEIVSPLYHVFDAADAPMNIIKGFGLDPGIFLGEKQGQGVCMLGLIYKIPYDVNEADESQNVFFNAMRDAVLDYTGAKLRLISGAEAHRLARRDSYGHEYMADISYDELMDKAIAAKEVFFES</sequence>
<organism evidence="1 2">
    <name type="scientific">Anaeroselena agilis</name>
    <dbReference type="NCBI Taxonomy" id="3063788"/>
    <lineage>
        <taxon>Bacteria</taxon>
        <taxon>Bacillati</taxon>
        <taxon>Bacillota</taxon>
        <taxon>Negativicutes</taxon>
        <taxon>Acetonemataceae</taxon>
        <taxon>Anaeroselena</taxon>
    </lineage>
</organism>
<evidence type="ECO:0000313" key="1">
    <source>
        <dbReference type="EMBL" id="MDT8899759.1"/>
    </source>
</evidence>
<comment type="caution">
    <text evidence="1">The sequence shown here is derived from an EMBL/GenBank/DDBJ whole genome shotgun (WGS) entry which is preliminary data.</text>
</comment>
<dbReference type="SUPFAM" id="SSF52402">
    <property type="entry name" value="Adenine nucleotide alpha hydrolases-like"/>
    <property type="match status" value="1"/>
</dbReference>
<dbReference type="Gene3D" id="3.40.50.620">
    <property type="entry name" value="HUPs"/>
    <property type="match status" value="1"/>
</dbReference>
<keyword evidence="2" id="KW-1185">Reference proteome</keyword>
<dbReference type="Proteomes" id="UP001254848">
    <property type="component" value="Unassembled WGS sequence"/>
</dbReference>
<reference evidence="1 2" key="1">
    <citation type="submission" date="2023-07" db="EMBL/GenBank/DDBJ databases">
        <title>The novel representative of Negativicutes class, Anaeroselena agilis gen. nov. sp. nov.</title>
        <authorList>
            <person name="Prokofeva M.I."/>
            <person name="Elcheninov A.G."/>
            <person name="Klyukina A."/>
            <person name="Kublanov I.V."/>
            <person name="Frolov E.N."/>
            <person name="Podosokorskaya O.A."/>
        </authorList>
    </citation>
    <scope>NUCLEOTIDE SEQUENCE [LARGE SCALE GENOMIC DNA]</scope>
    <source>
        <strain evidence="1 2">4137-cl</strain>
    </source>
</reference>
<gene>
    <name evidence="1" type="ORF">Q4T40_00665</name>
</gene>
<dbReference type="RefSeq" id="WP_413778327.1">
    <property type="nucleotide sequence ID" value="NZ_JAUOZS010000001.1"/>
</dbReference>
<name>A0ABU3NSG0_9FIRM</name>
<protein>
    <submittedName>
        <fullName evidence="1">Uncharacterized protein</fullName>
    </submittedName>
</protein>
<evidence type="ECO:0000313" key="2">
    <source>
        <dbReference type="Proteomes" id="UP001254848"/>
    </source>
</evidence>
<dbReference type="EMBL" id="JAUOZS010000001">
    <property type="protein sequence ID" value="MDT8899759.1"/>
    <property type="molecule type" value="Genomic_DNA"/>
</dbReference>
<proteinExistence type="predicted"/>
<dbReference type="InterPro" id="IPR014729">
    <property type="entry name" value="Rossmann-like_a/b/a_fold"/>
</dbReference>